<proteinExistence type="predicted"/>
<feature type="compositionally biased region" description="Acidic residues" evidence="1">
    <location>
        <begin position="118"/>
        <end position="128"/>
    </location>
</feature>
<sequence length="170" mass="19294">MIVASRRIALKRTIYIGLRVSHPQEEGIELYSSIIPENQKMNTENPYLQCPQLKAAPDDANLKHNHKALVLCVLNNLGIQDKEEADNRDLELTYDMEPPDPGKERPREIEMMDKEEPPDQGEIMELEVGDLYRGDGNGSKRGSTAENQIQKKGRIAEAEDHTTPNFQVTR</sequence>
<organism evidence="2 3">
    <name type="scientific">Dioscorea zingiberensis</name>
    <dbReference type="NCBI Taxonomy" id="325984"/>
    <lineage>
        <taxon>Eukaryota</taxon>
        <taxon>Viridiplantae</taxon>
        <taxon>Streptophyta</taxon>
        <taxon>Embryophyta</taxon>
        <taxon>Tracheophyta</taxon>
        <taxon>Spermatophyta</taxon>
        <taxon>Magnoliopsida</taxon>
        <taxon>Liliopsida</taxon>
        <taxon>Dioscoreales</taxon>
        <taxon>Dioscoreaceae</taxon>
        <taxon>Dioscorea</taxon>
    </lineage>
</organism>
<protein>
    <submittedName>
        <fullName evidence="2">Uncharacterized protein</fullName>
    </submittedName>
</protein>
<evidence type="ECO:0000256" key="1">
    <source>
        <dbReference type="SAM" id="MobiDB-lite"/>
    </source>
</evidence>
<feature type="compositionally biased region" description="Basic and acidic residues" evidence="1">
    <location>
        <begin position="100"/>
        <end position="117"/>
    </location>
</feature>
<feature type="region of interest" description="Disordered" evidence="1">
    <location>
        <begin position="88"/>
        <end position="170"/>
    </location>
</feature>
<feature type="compositionally biased region" description="Polar residues" evidence="1">
    <location>
        <begin position="140"/>
        <end position="150"/>
    </location>
</feature>
<dbReference type="Proteomes" id="UP001085076">
    <property type="component" value="Miscellaneous, Linkage group lg04"/>
</dbReference>
<name>A0A9D5CN62_9LILI</name>
<evidence type="ECO:0000313" key="3">
    <source>
        <dbReference type="Proteomes" id="UP001085076"/>
    </source>
</evidence>
<gene>
    <name evidence="2" type="ORF">J5N97_018074</name>
</gene>
<keyword evidence="3" id="KW-1185">Reference proteome</keyword>
<reference evidence="2" key="1">
    <citation type="submission" date="2021-03" db="EMBL/GenBank/DDBJ databases">
        <authorList>
            <person name="Li Z."/>
            <person name="Yang C."/>
        </authorList>
    </citation>
    <scope>NUCLEOTIDE SEQUENCE</scope>
    <source>
        <strain evidence="2">Dzin_1.0</strain>
        <tissue evidence="2">Leaf</tissue>
    </source>
</reference>
<evidence type="ECO:0000313" key="2">
    <source>
        <dbReference type="EMBL" id="KAJ0976109.1"/>
    </source>
</evidence>
<reference evidence="2" key="2">
    <citation type="journal article" date="2022" name="Hortic Res">
        <title>The genome of Dioscorea zingiberensis sheds light on the biosynthesis, origin and evolution of the medicinally important diosgenin saponins.</title>
        <authorList>
            <person name="Li Y."/>
            <person name="Tan C."/>
            <person name="Li Z."/>
            <person name="Guo J."/>
            <person name="Li S."/>
            <person name="Chen X."/>
            <person name="Wang C."/>
            <person name="Dai X."/>
            <person name="Yang H."/>
            <person name="Song W."/>
            <person name="Hou L."/>
            <person name="Xu J."/>
            <person name="Tong Z."/>
            <person name="Xu A."/>
            <person name="Yuan X."/>
            <person name="Wang W."/>
            <person name="Yang Q."/>
            <person name="Chen L."/>
            <person name="Sun Z."/>
            <person name="Wang K."/>
            <person name="Pan B."/>
            <person name="Chen J."/>
            <person name="Bao Y."/>
            <person name="Liu F."/>
            <person name="Qi X."/>
            <person name="Gang D.R."/>
            <person name="Wen J."/>
            <person name="Li J."/>
        </authorList>
    </citation>
    <scope>NUCLEOTIDE SEQUENCE</scope>
    <source>
        <strain evidence="2">Dzin_1.0</strain>
    </source>
</reference>
<dbReference type="AlphaFoldDB" id="A0A9D5CN62"/>
<dbReference type="EMBL" id="JAGGNH010000004">
    <property type="protein sequence ID" value="KAJ0976109.1"/>
    <property type="molecule type" value="Genomic_DNA"/>
</dbReference>
<accession>A0A9D5CN62</accession>
<comment type="caution">
    <text evidence="2">The sequence shown here is derived from an EMBL/GenBank/DDBJ whole genome shotgun (WGS) entry which is preliminary data.</text>
</comment>